<evidence type="ECO:0000256" key="6">
    <source>
        <dbReference type="ARBA" id="ARBA00022454"/>
    </source>
</evidence>
<keyword evidence="6" id="KW-0158">Chromosome</keyword>
<name>A0A1X2HG62_SYNRA</name>
<comment type="caution">
    <text evidence="14">The sequence shown here is derived from an EMBL/GenBank/DDBJ whole genome shotgun (WGS) entry which is preliminary data.</text>
</comment>
<evidence type="ECO:0000256" key="1">
    <source>
        <dbReference type="ARBA" id="ARBA00004123"/>
    </source>
</evidence>
<feature type="coiled-coil region" evidence="13">
    <location>
        <begin position="90"/>
        <end position="124"/>
    </location>
</feature>
<keyword evidence="13" id="KW-0175">Coiled coil</keyword>
<dbReference type="Proteomes" id="UP000242180">
    <property type="component" value="Unassembled WGS sequence"/>
</dbReference>
<evidence type="ECO:0000313" key="15">
    <source>
        <dbReference type="Proteomes" id="UP000242180"/>
    </source>
</evidence>
<evidence type="ECO:0000256" key="4">
    <source>
        <dbReference type="ARBA" id="ARBA00008952"/>
    </source>
</evidence>
<dbReference type="OrthoDB" id="5390at2759"/>
<evidence type="ECO:0000256" key="13">
    <source>
        <dbReference type="SAM" id="Coils"/>
    </source>
</evidence>
<dbReference type="EMBL" id="MCGN01000004">
    <property type="protein sequence ID" value="ORY97907.1"/>
    <property type="molecule type" value="Genomic_DNA"/>
</dbReference>
<comment type="similarity">
    <text evidence="4">Belongs to the DASH complex SPC19 family.</text>
</comment>
<dbReference type="GO" id="GO:0042729">
    <property type="term" value="C:DASH complex"/>
    <property type="evidence" value="ECO:0007669"/>
    <property type="project" value="InterPro"/>
</dbReference>
<dbReference type="PANTHER" id="PTHR28262:SF1">
    <property type="entry name" value="DASH COMPLEX SUBUNIT SPC19"/>
    <property type="match status" value="1"/>
</dbReference>
<dbReference type="InParanoid" id="A0A1X2HG62"/>
<keyword evidence="7" id="KW-0963">Cytoplasm</keyword>
<comment type="subcellular location">
    <subcellularLocation>
        <location evidence="3">Chromosome</location>
        <location evidence="3">Centromere</location>
        <location evidence="3">Kinetochore</location>
    </subcellularLocation>
    <subcellularLocation>
        <location evidence="2">Cytoplasm</location>
        <location evidence="2">Cytoskeleton</location>
        <location evidence="2">Spindle</location>
    </subcellularLocation>
    <subcellularLocation>
        <location evidence="1">Nucleus</location>
    </subcellularLocation>
</comment>
<accession>A0A1X2HG62</accession>
<keyword evidence="10" id="KW-0539">Nucleus</keyword>
<evidence type="ECO:0000256" key="7">
    <source>
        <dbReference type="ARBA" id="ARBA00022490"/>
    </source>
</evidence>
<evidence type="ECO:0000256" key="2">
    <source>
        <dbReference type="ARBA" id="ARBA00004186"/>
    </source>
</evidence>
<dbReference type="GO" id="GO:0005876">
    <property type="term" value="C:spindle microtubule"/>
    <property type="evidence" value="ECO:0007669"/>
    <property type="project" value="InterPro"/>
</dbReference>
<protein>
    <recommendedName>
        <fullName evidence="5">DASH complex subunit SPC19</fullName>
    </recommendedName>
    <alternativeName>
        <fullName evidence="12">Outer kinetochore protein SPC19</fullName>
    </alternativeName>
</protein>
<dbReference type="InterPro" id="IPR013251">
    <property type="entry name" value="DASH_Spc19"/>
</dbReference>
<organism evidence="14 15">
    <name type="scientific">Syncephalastrum racemosum</name>
    <name type="common">Filamentous fungus</name>
    <dbReference type="NCBI Taxonomy" id="13706"/>
    <lineage>
        <taxon>Eukaryota</taxon>
        <taxon>Fungi</taxon>
        <taxon>Fungi incertae sedis</taxon>
        <taxon>Mucoromycota</taxon>
        <taxon>Mucoromycotina</taxon>
        <taxon>Mucoromycetes</taxon>
        <taxon>Mucorales</taxon>
        <taxon>Syncephalastraceae</taxon>
        <taxon>Syncephalastrum</taxon>
    </lineage>
</organism>
<evidence type="ECO:0000256" key="9">
    <source>
        <dbReference type="ARBA" id="ARBA00023212"/>
    </source>
</evidence>
<evidence type="ECO:0000256" key="3">
    <source>
        <dbReference type="ARBA" id="ARBA00004629"/>
    </source>
</evidence>
<dbReference type="GO" id="GO:0008608">
    <property type="term" value="P:attachment of spindle microtubules to kinetochore"/>
    <property type="evidence" value="ECO:0007669"/>
    <property type="project" value="InterPro"/>
</dbReference>
<evidence type="ECO:0000256" key="10">
    <source>
        <dbReference type="ARBA" id="ARBA00023242"/>
    </source>
</evidence>
<sequence>MSRNRHRESGHWQKPLSMLESLQASSSQLTTTADALAESVNNLKSMTSDFSRLDTVTKFEKKYELVSDADIRLAQQALTNKLLPEIHVILENAKTKHDLMRKEEEDLALKIMYQEKRIKELRQELQSSQDY</sequence>
<evidence type="ECO:0000256" key="5">
    <source>
        <dbReference type="ARBA" id="ARBA00016329"/>
    </source>
</evidence>
<evidence type="ECO:0000256" key="12">
    <source>
        <dbReference type="ARBA" id="ARBA00032583"/>
    </source>
</evidence>
<reference evidence="14 15" key="1">
    <citation type="submission" date="2016-07" db="EMBL/GenBank/DDBJ databases">
        <title>Pervasive Adenine N6-methylation of Active Genes in Fungi.</title>
        <authorList>
            <consortium name="DOE Joint Genome Institute"/>
            <person name="Mondo S.J."/>
            <person name="Dannebaum R.O."/>
            <person name="Kuo R.C."/>
            <person name="Labutti K."/>
            <person name="Haridas S."/>
            <person name="Kuo A."/>
            <person name="Salamov A."/>
            <person name="Ahrendt S.R."/>
            <person name="Lipzen A."/>
            <person name="Sullivan W."/>
            <person name="Andreopoulos W.B."/>
            <person name="Clum A."/>
            <person name="Lindquist E."/>
            <person name="Daum C."/>
            <person name="Ramamoorthy G.K."/>
            <person name="Gryganskyi A."/>
            <person name="Culley D."/>
            <person name="Magnuson J.K."/>
            <person name="James T.Y."/>
            <person name="O'Malley M.A."/>
            <person name="Stajich J.E."/>
            <person name="Spatafora J.W."/>
            <person name="Visel A."/>
            <person name="Grigoriev I.V."/>
        </authorList>
    </citation>
    <scope>NUCLEOTIDE SEQUENCE [LARGE SCALE GENOMIC DNA]</scope>
    <source>
        <strain evidence="14 15">NRRL 2496</strain>
    </source>
</reference>
<dbReference type="AlphaFoldDB" id="A0A1X2HG62"/>
<keyword evidence="8" id="KW-0995">Kinetochore</keyword>
<proteinExistence type="inferred from homology"/>
<keyword evidence="15" id="KW-1185">Reference proteome</keyword>
<dbReference type="PANTHER" id="PTHR28262">
    <property type="entry name" value="DASH COMPLEX SUBUNIT SPC19"/>
    <property type="match status" value="1"/>
</dbReference>
<evidence type="ECO:0000313" key="14">
    <source>
        <dbReference type="EMBL" id="ORY97907.1"/>
    </source>
</evidence>
<gene>
    <name evidence="14" type="ORF">BCR43DRAFT_490541</name>
</gene>
<evidence type="ECO:0000256" key="8">
    <source>
        <dbReference type="ARBA" id="ARBA00022838"/>
    </source>
</evidence>
<keyword evidence="11" id="KW-0137">Centromere</keyword>
<evidence type="ECO:0000256" key="11">
    <source>
        <dbReference type="ARBA" id="ARBA00023328"/>
    </source>
</evidence>
<dbReference type="Pfam" id="PF08287">
    <property type="entry name" value="DASH_Spc19"/>
    <property type="match status" value="1"/>
</dbReference>
<keyword evidence="9" id="KW-0206">Cytoskeleton</keyword>